<comment type="caution">
    <text evidence="8">The sequence shown here is derived from an EMBL/GenBank/DDBJ whole genome shotgun (WGS) entry which is preliminary data.</text>
</comment>
<keyword evidence="2" id="KW-0964">Secreted</keyword>
<evidence type="ECO:0000256" key="1">
    <source>
        <dbReference type="ARBA" id="ARBA00004613"/>
    </source>
</evidence>
<evidence type="ECO:0000256" key="7">
    <source>
        <dbReference type="SAM" id="Phobius"/>
    </source>
</evidence>
<dbReference type="FunFam" id="2.20.100.10:FF:000007">
    <property type="entry name" value="Thrombospondin 1"/>
    <property type="match status" value="2"/>
</dbReference>
<dbReference type="Proteomes" id="UP000242188">
    <property type="component" value="Unassembled WGS sequence"/>
</dbReference>
<evidence type="ECO:0000256" key="6">
    <source>
        <dbReference type="SAM" id="MobiDB-lite"/>
    </source>
</evidence>
<proteinExistence type="predicted"/>
<dbReference type="InterPro" id="IPR052065">
    <property type="entry name" value="Compl_asym_regulator"/>
</dbReference>
<sequence>MQFTNIHTITVILIVIIMEIILAEGNFQCFRKQRKGRRKEFCKGPMKNKRKYGSPEKCCAKRGQGFATRLKRIGKNRYKCTPCTLLLTTTTPVTTPMPDWGEWGSCSTSCGAGWRSRYRMCSNCDKNHFDNAHSEPCMINFYCPVDGNWGPWFGWTSCSESCGGGVREREKTCNYPPPSHGGRDCPGEPREEQDCNEDPCPIDGGWGAWSHYSLCSVTCGSGAMTRTRQCDNPTPQHGGKNCPGSGRDSRRCTSRQCPQHGGWSLWGSWNKCPVTCGVGQRTRTRECNSPRPLFGGRRCDGRAEEVLRCDAGRPCPRNGGWSSWTDFGRCRAARCQEGIQIRSRSCTSPRPKHGGRPCVGRHKEEQRCVNTINCPIQGNWCDWLEWSSCTATCTGLSSMQVRQRKCECPVPNTEGQGCSGESFEVRECVNVPPCRGLSEFFPAGDGGLTGNDGGDLFKVAGSGDGSKTNGDQEDDPEKTVITGL</sequence>
<evidence type="ECO:0000256" key="3">
    <source>
        <dbReference type="ARBA" id="ARBA00022729"/>
    </source>
</evidence>
<dbReference type="FunFam" id="2.20.100.10:FF:000001">
    <property type="entry name" value="semaphorin-5A isoform X1"/>
    <property type="match status" value="2"/>
</dbReference>
<keyword evidence="9" id="KW-1185">Reference proteome</keyword>
<name>A0A210PS52_MIZYE</name>
<evidence type="ECO:0000256" key="4">
    <source>
        <dbReference type="ARBA" id="ARBA00022737"/>
    </source>
</evidence>
<comment type="subcellular location">
    <subcellularLocation>
        <location evidence="1">Secreted</location>
    </subcellularLocation>
</comment>
<dbReference type="EMBL" id="NEDP02005531">
    <property type="protein sequence ID" value="OWF39337.1"/>
    <property type="molecule type" value="Genomic_DNA"/>
</dbReference>
<dbReference type="Pfam" id="PF00090">
    <property type="entry name" value="TSP_1"/>
    <property type="match status" value="6"/>
</dbReference>
<dbReference type="InterPro" id="IPR000884">
    <property type="entry name" value="TSP1_rpt"/>
</dbReference>
<dbReference type="OrthoDB" id="6258760at2759"/>
<evidence type="ECO:0000256" key="5">
    <source>
        <dbReference type="ARBA" id="ARBA00023157"/>
    </source>
</evidence>
<keyword evidence="5" id="KW-1015">Disulfide bond</keyword>
<accession>A0A210PS52</accession>
<keyword evidence="3" id="KW-0732">Signal</keyword>
<dbReference type="AlphaFoldDB" id="A0A210PS52"/>
<keyword evidence="7" id="KW-0472">Membrane</keyword>
<organism evidence="8 9">
    <name type="scientific">Mizuhopecten yessoensis</name>
    <name type="common">Japanese scallop</name>
    <name type="synonym">Patinopecten yessoensis</name>
    <dbReference type="NCBI Taxonomy" id="6573"/>
    <lineage>
        <taxon>Eukaryota</taxon>
        <taxon>Metazoa</taxon>
        <taxon>Spiralia</taxon>
        <taxon>Lophotrochozoa</taxon>
        <taxon>Mollusca</taxon>
        <taxon>Bivalvia</taxon>
        <taxon>Autobranchia</taxon>
        <taxon>Pteriomorphia</taxon>
        <taxon>Pectinida</taxon>
        <taxon>Pectinoidea</taxon>
        <taxon>Pectinidae</taxon>
        <taxon>Mizuhopecten</taxon>
    </lineage>
</organism>
<dbReference type="PRINTS" id="PR01705">
    <property type="entry name" value="TSP1REPEAT"/>
</dbReference>
<feature type="region of interest" description="Disordered" evidence="6">
    <location>
        <begin position="459"/>
        <end position="484"/>
    </location>
</feature>
<gene>
    <name evidence="8" type="ORF">KP79_PYT11795</name>
</gene>
<dbReference type="Gene3D" id="2.20.100.10">
    <property type="entry name" value="Thrombospondin type-1 (TSP1) repeat"/>
    <property type="match status" value="6"/>
</dbReference>
<evidence type="ECO:0000313" key="9">
    <source>
        <dbReference type="Proteomes" id="UP000242188"/>
    </source>
</evidence>
<keyword evidence="4" id="KW-0677">Repeat</keyword>
<dbReference type="PANTHER" id="PTHR22906:SF43">
    <property type="entry name" value="PROPERDIN"/>
    <property type="match status" value="1"/>
</dbReference>
<protein>
    <submittedName>
        <fullName evidence="8">Hemicentin-1</fullName>
    </submittedName>
</protein>
<feature type="transmembrane region" description="Helical" evidence="7">
    <location>
        <begin position="6"/>
        <end position="27"/>
    </location>
</feature>
<dbReference type="PANTHER" id="PTHR22906">
    <property type="entry name" value="PROPERDIN"/>
    <property type="match status" value="1"/>
</dbReference>
<evidence type="ECO:0000313" key="8">
    <source>
        <dbReference type="EMBL" id="OWF39337.1"/>
    </source>
</evidence>
<reference evidence="8 9" key="1">
    <citation type="journal article" date="2017" name="Nat. Ecol. Evol.">
        <title>Scallop genome provides insights into evolution of bilaterian karyotype and development.</title>
        <authorList>
            <person name="Wang S."/>
            <person name="Zhang J."/>
            <person name="Jiao W."/>
            <person name="Li J."/>
            <person name="Xun X."/>
            <person name="Sun Y."/>
            <person name="Guo X."/>
            <person name="Huan P."/>
            <person name="Dong B."/>
            <person name="Zhang L."/>
            <person name="Hu X."/>
            <person name="Sun X."/>
            <person name="Wang J."/>
            <person name="Zhao C."/>
            <person name="Wang Y."/>
            <person name="Wang D."/>
            <person name="Huang X."/>
            <person name="Wang R."/>
            <person name="Lv J."/>
            <person name="Li Y."/>
            <person name="Zhang Z."/>
            <person name="Liu B."/>
            <person name="Lu W."/>
            <person name="Hui Y."/>
            <person name="Liang J."/>
            <person name="Zhou Z."/>
            <person name="Hou R."/>
            <person name="Li X."/>
            <person name="Liu Y."/>
            <person name="Li H."/>
            <person name="Ning X."/>
            <person name="Lin Y."/>
            <person name="Zhao L."/>
            <person name="Xing Q."/>
            <person name="Dou J."/>
            <person name="Li Y."/>
            <person name="Mao J."/>
            <person name="Guo H."/>
            <person name="Dou H."/>
            <person name="Li T."/>
            <person name="Mu C."/>
            <person name="Jiang W."/>
            <person name="Fu Q."/>
            <person name="Fu X."/>
            <person name="Miao Y."/>
            <person name="Liu J."/>
            <person name="Yu Q."/>
            <person name="Li R."/>
            <person name="Liao H."/>
            <person name="Li X."/>
            <person name="Kong Y."/>
            <person name="Jiang Z."/>
            <person name="Chourrout D."/>
            <person name="Li R."/>
            <person name="Bao Z."/>
        </authorList>
    </citation>
    <scope>NUCLEOTIDE SEQUENCE [LARGE SCALE GENOMIC DNA]</scope>
    <source>
        <strain evidence="8 9">PY_sf001</strain>
    </source>
</reference>
<dbReference type="SUPFAM" id="SSF82895">
    <property type="entry name" value="TSP-1 type 1 repeat"/>
    <property type="match status" value="6"/>
</dbReference>
<keyword evidence="7" id="KW-0812">Transmembrane</keyword>
<evidence type="ECO:0000256" key="2">
    <source>
        <dbReference type="ARBA" id="ARBA00022525"/>
    </source>
</evidence>
<dbReference type="SMART" id="SM00209">
    <property type="entry name" value="TSP1"/>
    <property type="match status" value="6"/>
</dbReference>
<keyword evidence="7" id="KW-1133">Transmembrane helix</keyword>
<dbReference type="InterPro" id="IPR036383">
    <property type="entry name" value="TSP1_rpt_sf"/>
</dbReference>
<dbReference type="PROSITE" id="PS50092">
    <property type="entry name" value="TSP1"/>
    <property type="match status" value="6"/>
</dbReference>